<dbReference type="Gene3D" id="3.80.30.30">
    <property type="match status" value="1"/>
</dbReference>
<dbReference type="CDD" id="cd01335">
    <property type="entry name" value="Radical_SAM"/>
    <property type="match status" value="1"/>
</dbReference>
<dbReference type="InterPro" id="IPR040086">
    <property type="entry name" value="MJ0683-like"/>
</dbReference>
<dbReference type="GO" id="GO:0051536">
    <property type="term" value="F:iron-sulfur cluster binding"/>
    <property type="evidence" value="ECO:0007669"/>
    <property type="project" value="UniProtKB-KW"/>
</dbReference>
<evidence type="ECO:0000313" key="5">
    <source>
        <dbReference type="EMBL" id="GAG04790.1"/>
    </source>
</evidence>
<proteinExistence type="predicted"/>
<feature type="non-terminal residue" evidence="5">
    <location>
        <position position="266"/>
    </location>
</feature>
<protein>
    <recommendedName>
        <fullName evidence="4">Radical SAM core domain-containing protein</fullName>
    </recommendedName>
</protein>
<gene>
    <name evidence="5" type="ORF">S01H1_42197</name>
</gene>
<keyword evidence="1" id="KW-0479">Metal-binding</keyword>
<feature type="non-terminal residue" evidence="5">
    <location>
        <position position="1"/>
    </location>
</feature>
<dbReference type="EMBL" id="BARS01026811">
    <property type="protein sequence ID" value="GAG04790.1"/>
    <property type="molecule type" value="Genomic_DNA"/>
</dbReference>
<dbReference type="Pfam" id="PF04055">
    <property type="entry name" value="Radical_SAM"/>
    <property type="match status" value="1"/>
</dbReference>
<dbReference type="PANTHER" id="PTHR43432">
    <property type="entry name" value="SLR0285 PROTEIN"/>
    <property type="match status" value="1"/>
</dbReference>
<dbReference type="SFLD" id="SFLDG01084">
    <property type="entry name" value="Uncharacterised_Radical_SAM_Su"/>
    <property type="match status" value="1"/>
</dbReference>
<comment type="caution">
    <text evidence="5">The sequence shown here is derived from an EMBL/GenBank/DDBJ whole genome shotgun (WGS) entry which is preliminary data.</text>
</comment>
<evidence type="ECO:0000256" key="3">
    <source>
        <dbReference type="ARBA" id="ARBA00023014"/>
    </source>
</evidence>
<accession>X0UGR1</accession>
<evidence type="ECO:0000256" key="1">
    <source>
        <dbReference type="ARBA" id="ARBA00022723"/>
    </source>
</evidence>
<dbReference type="GO" id="GO:0046872">
    <property type="term" value="F:metal ion binding"/>
    <property type="evidence" value="ECO:0007669"/>
    <property type="project" value="UniProtKB-KW"/>
</dbReference>
<dbReference type="SFLD" id="SFLDS00029">
    <property type="entry name" value="Radical_SAM"/>
    <property type="match status" value="1"/>
</dbReference>
<evidence type="ECO:0000259" key="4">
    <source>
        <dbReference type="Pfam" id="PF04055"/>
    </source>
</evidence>
<dbReference type="GO" id="GO:0003824">
    <property type="term" value="F:catalytic activity"/>
    <property type="evidence" value="ECO:0007669"/>
    <property type="project" value="InterPro"/>
</dbReference>
<reference evidence="5" key="1">
    <citation type="journal article" date="2014" name="Front. Microbiol.">
        <title>High frequency of phylogenetically diverse reductive dehalogenase-homologous genes in deep subseafloor sedimentary metagenomes.</title>
        <authorList>
            <person name="Kawai M."/>
            <person name="Futagami T."/>
            <person name="Toyoda A."/>
            <person name="Takaki Y."/>
            <person name="Nishi S."/>
            <person name="Hori S."/>
            <person name="Arai W."/>
            <person name="Tsubouchi T."/>
            <person name="Morono Y."/>
            <person name="Uchiyama I."/>
            <person name="Ito T."/>
            <person name="Fujiyama A."/>
            <person name="Inagaki F."/>
            <person name="Takami H."/>
        </authorList>
    </citation>
    <scope>NUCLEOTIDE SEQUENCE</scope>
    <source>
        <strain evidence="5">Expedition CK06-06</strain>
    </source>
</reference>
<keyword evidence="2" id="KW-0408">Iron</keyword>
<sequence length="266" mass="31202">RFLLNPYRGCTHKCLYPCYTCAFSSFNSYYRLFWEKDIPTVVINFPEILIKELDDPNLKFAAWGYLSPTTDPFQKPLEPHYELTYKIMKILIEKELGFEFITKSVPGKKAINLLQGYPYVFGQFTITSNDEEFRKIFEPGTVPYEDRFEAMKNVHDAGIPVILRYDPVEPLFNDNEEIIKDVFSRAYNNGARHVIFSISDKNARYWDVFEDNLRKHQFGHFINDLKSIYIDKQAGELHAEIKYREQIIEKAITIANKIGLTFALCM</sequence>
<dbReference type="AlphaFoldDB" id="X0UGR1"/>
<feature type="domain" description="Radical SAM core" evidence="4">
    <location>
        <begin position="5"/>
        <end position="165"/>
    </location>
</feature>
<keyword evidence="3" id="KW-0411">Iron-sulfur</keyword>
<name>X0UGR1_9ZZZZ</name>
<dbReference type="InterPro" id="IPR007197">
    <property type="entry name" value="rSAM"/>
</dbReference>
<evidence type="ECO:0000256" key="2">
    <source>
        <dbReference type="ARBA" id="ARBA00023004"/>
    </source>
</evidence>
<dbReference type="PANTHER" id="PTHR43432:SF3">
    <property type="entry name" value="SLR0285 PROTEIN"/>
    <property type="match status" value="1"/>
</dbReference>
<organism evidence="5">
    <name type="scientific">marine sediment metagenome</name>
    <dbReference type="NCBI Taxonomy" id="412755"/>
    <lineage>
        <taxon>unclassified sequences</taxon>
        <taxon>metagenomes</taxon>
        <taxon>ecological metagenomes</taxon>
    </lineage>
</organism>